<dbReference type="GO" id="GO:0005524">
    <property type="term" value="F:ATP binding"/>
    <property type="evidence" value="ECO:0007669"/>
    <property type="project" value="UniProtKB-UniRule"/>
</dbReference>
<evidence type="ECO:0000259" key="8">
    <source>
        <dbReference type="Pfam" id="PF01923"/>
    </source>
</evidence>
<dbReference type="UniPathway" id="UPA00148">
    <property type="reaction ID" value="UER00233"/>
</dbReference>
<dbReference type="RefSeq" id="WP_132973798.1">
    <property type="nucleotide sequence ID" value="NZ_SMFX01000001.1"/>
</dbReference>
<evidence type="ECO:0000256" key="4">
    <source>
        <dbReference type="ARBA" id="ARBA00022741"/>
    </source>
</evidence>
<reference evidence="9 10" key="1">
    <citation type="submission" date="2019-03" db="EMBL/GenBank/DDBJ databases">
        <title>Genomic Encyclopedia of Type Strains, Phase IV (KMG-IV): sequencing the most valuable type-strain genomes for metagenomic binning, comparative biology and taxonomic classification.</title>
        <authorList>
            <person name="Goeker M."/>
        </authorList>
    </citation>
    <scope>NUCLEOTIDE SEQUENCE [LARGE SCALE GENOMIC DNA]</scope>
    <source>
        <strain evidence="9 10">DSM 19610</strain>
    </source>
</reference>
<keyword evidence="10" id="KW-1185">Reference proteome</keyword>
<gene>
    <name evidence="9" type="ORF">DFR30_2585</name>
</gene>
<dbReference type="NCBIfam" id="TIGR00636">
    <property type="entry name" value="PduO_Nterm"/>
    <property type="match status" value="1"/>
</dbReference>
<evidence type="ECO:0000256" key="5">
    <source>
        <dbReference type="ARBA" id="ARBA00022840"/>
    </source>
</evidence>
<dbReference type="AlphaFoldDB" id="A0A4R1HFX1"/>
<feature type="domain" description="Cobalamin adenosyltransferase-like" evidence="8">
    <location>
        <begin position="8"/>
        <end position="165"/>
    </location>
</feature>
<comment type="caution">
    <text evidence="9">The sequence shown here is derived from an EMBL/GenBank/DDBJ whole genome shotgun (WGS) entry which is preliminary data.</text>
</comment>
<dbReference type="Gene3D" id="1.20.1200.10">
    <property type="entry name" value="Cobalamin adenosyltransferase-like"/>
    <property type="match status" value="1"/>
</dbReference>
<dbReference type="EC" id="2.5.1.17" evidence="6"/>
<evidence type="ECO:0000313" key="9">
    <source>
        <dbReference type="EMBL" id="TCK19275.1"/>
    </source>
</evidence>
<comment type="catalytic activity">
    <reaction evidence="6">
        <text>2 cob(II)yrinate a,c diamide + reduced [electron-transfer flavoprotein] + 2 ATP = 2 adenosylcob(III)yrinate a,c-diamide + 2 triphosphate + oxidized [electron-transfer flavoprotein] + 3 H(+)</text>
        <dbReference type="Rhea" id="RHEA:11528"/>
        <dbReference type="Rhea" id="RHEA-COMP:10685"/>
        <dbReference type="Rhea" id="RHEA-COMP:10686"/>
        <dbReference type="ChEBI" id="CHEBI:15378"/>
        <dbReference type="ChEBI" id="CHEBI:18036"/>
        <dbReference type="ChEBI" id="CHEBI:30616"/>
        <dbReference type="ChEBI" id="CHEBI:57692"/>
        <dbReference type="ChEBI" id="CHEBI:58307"/>
        <dbReference type="ChEBI" id="CHEBI:58503"/>
        <dbReference type="ChEBI" id="CHEBI:58537"/>
        <dbReference type="EC" id="2.5.1.17"/>
    </reaction>
</comment>
<accession>A0A4R1HFX1</accession>
<feature type="region of interest" description="Disordered" evidence="7">
    <location>
        <begin position="1"/>
        <end position="23"/>
    </location>
</feature>
<dbReference type="GO" id="GO:0008817">
    <property type="term" value="F:corrinoid adenosyltransferase activity"/>
    <property type="evidence" value="ECO:0007669"/>
    <property type="project" value="UniProtKB-UniRule"/>
</dbReference>
<evidence type="ECO:0000256" key="6">
    <source>
        <dbReference type="RuleBase" id="RU366026"/>
    </source>
</evidence>
<dbReference type="PANTHER" id="PTHR12213:SF0">
    <property type="entry name" value="CORRINOID ADENOSYLTRANSFERASE MMAB"/>
    <property type="match status" value="1"/>
</dbReference>
<keyword evidence="5 6" id="KW-0067">ATP-binding</keyword>
<evidence type="ECO:0000256" key="3">
    <source>
        <dbReference type="ARBA" id="ARBA00022679"/>
    </source>
</evidence>
<protein>
    <recommendedName>
        <fullName evidence="6">Corrinoid adenosyltransferase</fullName>
        <ecNumber evidence="6">2.5.1.17</ecNumber>
    </recommendedName>
    <alternativeName>
        <fullName evidence="6">Cob(II)alamin adenosyltransferase</fullName>
    </alternativeName>
    <alternativeName>
        <fullName evidence="6">Cob(II)yrinic acid a,c-diamide adenosyltransferase</fullName>
    </alternativeName>
    <alternativeName>
        <fullName evidence="6">Cobinamide/cobalamin adenosyltransferase</fullName>
    </alternativeName>
</protein>
<sequence length="181" mass="19910">MGHRLSKIYTRTGDNGETGLGDGSRVSKDAFRIEAIGTIDELNSLIGVMLSGEMPEEIRAELTEVQHQLFDLGGELSIPGHTILEAAAAEQLEQQLDALNASLPMLKEFILPGGCTAAAHCHLARSVCRRAERRLITLAGTESINPAAVQYINRLSDYLFVLARHLNRSARVPDVLWRHDR</sequence>
<dbReference type="InterPro" id="IPR029499">
    <property type="entry name" value="PduO-typ"/>
</dbReference>
<keyword evidence="3 6" id="KW-0808">Transferase</keyword>
<evidence type="ECO:0000256" key="7">
    <source>
        <dbReference type="SAM" id="MobiDB-lite"/>
    </source>
</evidence>
<evidence type="ECO:0000256" key="2">
    <source>
        <dbReference type="ARBA" id="ARBA00011233"/>
    </source>
</evidence>
<dbReference type="Proteomes" id="UP000295707">
    <property type="component" value="Unassembled WGS sequence"/>
</dbReference>
<proteinExistence type="inferred from homology"/>
<name>A0A4R1HFX1_9GAMM</name>
<dbReference type="EMBL" id="SMFX01000001">
    <property type="protein sequence ID" value="TCK19275.1"/>
    <property type="molecule type" value="Genomic_DNA"/>
</dbReference>
<organism evidence="9 10">
    <name type="scientific">Thiogranum longum</name>
    <dbReference type="NCBI Taxonomy" id="1537524"/>
    <lineage>
        <taxon>Bacteria</taxon>
        <taxon>Pseudomonadati</taxon>
        <taxon>Pseudomonadota</taxon>
        <taxon>Gammaproteobacteria</taxon>
        <taxon>Chromatiales</taxon>
        <taxon>Ectothiorhodospiraceae</taxon>
        <taxon>Thiogranum</taxon>
    </lineage>
</organism>
<evidence type="ECO:0000313" key="10">
    <source>
        <dbReference type="Proteomes" id="UP000295707"/>
    </source>
</evidence>
<comment type="pathway">
    <text evidence="6">Cofactor biosynthesis; adenosylcobalamin biosynthesis; adenosylcobalamin from cob(II)yrinate a,c-diamide: step 2/7.</text>
</comment>
<keyword evidence="6" id="KW-0169">Cobalamin biosynthesis</keyword>
<keyword evidence="4 6" id="KW-0547">Nucleotide-binding</keyword>
<dbReference type="GO" id="GO:0009236">
    <property type="term" value="P:cobalamin biosynthetic process"/>
    <property type="evidence" value="ECO:0007669"/>
    <property type="project" value="UniProtKB-UniRule"/>
</dbReference>
<dbReference type="FunFam" id="1.20.1200.10:FF:000001">
    <property type="entry name" value="Cob(I)yrinic acid a,c-diamide adenosyltransferase"/>
    <property type="match status" value="1"/>
</dbReference>
<evidence type="ECO:0000256" key="1">
    <source>
        <dbReference type="ARBA" id="ARBA00007487"/>
    </source>
</evidence>
<comment type="subunit">
    <text evidence="2">Homotrimer.</text>
</comment>
<dbReference type="Pfam" id="PF01923">
    <property type="entry name" value="Cob_adeno_trans"/>
    <property type="match status" value="1"/>
</dbReference>
<dbReference type="InterPro" id="IPR016030">
    <property type="entry name" value="CblAdoTrfase-like"/>
</dbReference>
<dbReference type="OrthoDB" id="9778896at2"/>
<dbReference type="SUPFAM" id="SSF89028">
    <property type="entry name" value="Cobalamin adenosyltransferase-like"/>
    <property type="match status" value="1"/>
</dbReference>
<comment type="catalytic activity">
    <reaction evidence="6">
        <text>2 cob(II)alamin + reduced [electron-transfer flavoprotein] + 2 ATP = 2 adenosylcob(III)alamin + 2 triphosphate + oxidized [electron-transfer flavoprotein] + 3 H(+)</text>
        <dbReference type="Rhea" id="RHEA:28671"/>
        <dbReference type="Rhea" id="RHEA-COMP:10685"/>
        <dbReference type="Rhea" id="RHEA-COMP:10686"/>
        <dbReference type="ChEBI" id="CHEBI:15378"/>
        <dbReference type="ChEBI" id="CHEBI:16304"/>
        <dbReference type="ChEBI" id="CHEBI:18036"/>
        <dbReference type="ChEBI" id="CHEBI:18408"/>
        <dbReference type="ChEBI" id="CHEBI:30616"/>
        <dbReference type="ChEBI" id="CHEBI:57692"/>
        <dbReference type="ChEBI" id="CHEBI:58307"/>
        <dbReference type="EC" id="2.5.1.17"/>
    </reaction>
</comment>
<dbReference type="InterPro" id="IPR036451">
    <property type="entry name" value="CblAdoTrfase-like_sf"/>
</dbReference>
<comment type="similarity">
    <text evidence="1 6">Belongs to the Cob(I)alamin adenosyltransferase family.</text>
</comment>
<dbReference type="PANTHER" id="PTHR12213">
    <property type="entry name" value="CORRINOID ADENOSYLTRANSFERASE"/>
    <property type="match status" value="1"/>
</dbReference>